<gene>
    <name evidence="3" type="ORF">BTJ39_06925</name>
</gene>
<accession>A0A1S8YPL8</accession>
<keyword evidence="1" id="KW-1133">Transmembrane helix</keyword>
<dbReference type="OrthoDB" id="1495425at2"/>
<reference evidence="3 4" key="1">
    <citation type="submission" date="2016-12" db="EMBL/GenBank/DDBJ databases">
        <title>Izhakiella australiana sp. nov. of genus Izhakiella isolated from Australian desert.</title>
        <authorList>
            <person name="Ji M."/>
        </authorList>
    </citation>
    <scope>NUCLEOTIDE SEQUENCE [LARGE SCALE GENOMIC DNA]</scope>
    <source>
        <strain evidence="3 4">D4N98</strain>
    </source>
</reference>
<keyword evidence="4" id="KW-1185">Reference proteome</keyword>
<feature type="domain" description="DUF4396" evidence="2">
    <location>
        <begin position="81"/>
        <end position="216"/>
    </location>
</feature>
<feature type="transmembrane region" description="Helical" evidence="1">
    <location>
        <begin position="118"/>
        <end position="138"/>
    </location>
</feature>
<evidence type="ECO:0000313" key="4">
    <source>
        <dbReference type="Proteomes" id="UP000190667"/>
    </source>
</evidence>
<dbReference type="AlphaFoldDB" id="A0A1S8YPL8"/>
<feature type="transmembrane region" description="Helical" evidence="1">
    <location>
        <begin position="78"/>
        <end position="106"/>
    </location>
</feature>
<evidence type="ECO:0000259" key="2">
    <source>
        <dbReference type="Pfam" id="PF14342"/>
    </source>
</evidence>
<comment type="caution">
    <text evidence="3">The sequence shown here is derived from an EMBL/GenBank/DDBJ whole genome shotgun (WGS) entry which is preliminary data.</text>
</comment>
<evidence type="ECO:0000313" key="3">
    <source>
        <dbReference type="EMBL" id="OON40802.1"/>
    </source>
</evidence>
<feature type="transmembrane region" description="Helical" evidence="1">
    <location>
        <begin position="158"/>
        <end position="180"/>
    </location>
</feature>
<dbReference type="Proteomes" id="UP000190667">
    <property type="component" value="Unassembled WGS sequence"/>
</dbReference>
<protein>
    <recommendedName>
        <fullName evidence="2">DUF4396 domain-containing protein</fullName>
    </recommendedName>
</protein>
<name>A0A1S8YPL8_9GAMM</name>
<organism evidence="3 4">
    <name type="scientific">Izhakiella australiensis</name>
    <dbReference type="NCBI Taxonomy" id="1926881"/>
    <lineage>
        <taxon>Bacteria</taxon>
        <taxon>Pseudomonadati</taxon>
        <taxon>Pseudomonadota</taxon>
        <taxon>Gammaproteobacteria</taxon>
        <taxon>Enterobacterales</taxon>
        <taxon>Erwiniaceae</taxon>
        <taxon>Izhakiella</taxon>
    </lineage>
</organism>
<keyword evidence="1" id="KW-0472">Membrane</keyword>
<dbReference type="EMBL" id="MRUL01000003">
    <property type="protein sequence ID" value="OON40802.1"/>
    <property type="molecule type" value="Genomic_DNA"/>
</dbReference>
<dbReference type="Pfam" id="PF14342">
    <property type="entry name" value="DUF4396"/>
    <property type="match status" value="1"/>
</dbReference>
<dbReference type="PROSITE" id="PS51257">
    <property type="entry name" value="PROKAR_LIPOPROTEIN"/>
    <property type="match status" value="1"/>
</dbReference>
<dbReference type="STRING" id="1926881.BTJ39_06925"/>
<sequence>MLDKVAMTFLLLGACTALMIVKDAFRRPAAPPVMNLTWLITGLYMPFIGWLAWWYFARQQGGRTVLYPHRPGLRRATAAGVFTSTSITASGGVAGAMLALALLPLLSHALPNSPRLCHALFSSLLALLSGFIVLTLYWRQAERLSWLRAMLRTLKSGLLSLVAWQLGMFLYFELALHFVLHGAVGPSLLPCWFMLQIAFFTGFIFSWPVNKARLEK</sequence>
<keyword evidence="1" id="KW-0812">Transmembrane</keyword>
<dbReference type="RefSeq" id="WP_078001938.1">
    <property type="nucleotide sequence ID" value="NZ_MRUL01000003.1"/>
</dbReference>
<proteinExistence type="predicted"/>
<feature type="transmembrane region" description="Helical" evidence="1">
    <location>
        <begin position="36"/>
        <end position="57"/>
    </location>
</feature>
<feature type="transmembrane region" description="Helical" evidence="1">
    <location>
        <begin position="192"/>
        <end position="210"/>
    </location>
</feature>
<dbReference type="InterPro" id="IPR025509">
    <property type="entry name" value="DUF4396"/>
</dbReference>
<evidence type="ECO:0000256" key="1">
    <source>
        <dbReference type="SAM" id="Phobius"/>
    </source>
</evidence>